<feature type="chain" id="PRO_5046634032" evidence="1">
    <location>
        <begin position="23"/>
        <end position="160"/>
    </location>
</feature>
<protein>
    <submittedName>
        <fullName evidence="2">Uncharacterized protein</fullName>
    </submittedName>
</protein>
<reference evidence="3" key="1">
    <citation type="journal article" date="2019" name="Int. J. Syst. Evol. Microbiol.">
        <title>The Global Catalogue of Microorganisms (GCM) 10K type strain sequencing project: providing services to taxonomists for standard genome sequencing and annotation.</title>
        <authorList>
            <consortium name="The Broad Institute Genomics Platform"/>
            <consortium name="The Broad Institute Genome Sequencing Center for Infectious Disease"/>
            <person name="Wu L."/>
            <person name="Ma J."/>
        </authorList>
    </citation>
    <scope>NUCLEOTIDE SEQUENCE [LARGE SCALE GENOMIC DNA]</scope>
    <source>
        <strain evidence="3">KCTC 52640</strain>
    </source>
</reference>
<evidence type="ECO:0000256" key="1">
    <source>
        <dbReference type="SAM" id="SignalP"/>
    </source>
</evidence>
<dbReference type="EMBL" id="JBHRSS010000006">
    <property type="protein sequence ID" value="MFC3105032.1"/>
    <property type="molecule type" value="Genomic_DNA"/>
</dbReference>
<accession>A0ABV7ETU6</accession>
<keyword evidence="1" id="KW-0732">Signal</keyword>
<organism evidence="2 3">
    <name type="scientific">Salinisphaera aquimarina</name>
    <dbReference type="NCBI Taxonomy" id="2094031"/>
    <lineage>
        <taxon>Bacteria</taxon>
        <taxon>Pseudomonadati</taxon>
        <taxon>Pseudomonadota</taxon>
        <taxon>Gammaproteobacteria</taxon>
        <taxon>Salinisphaerales</taxon>
        <taxon>Salinisphaeraceae</taxon>
        <taxon>Salinisphaera</taxon>
    </lineage>
</organism>
<evidence type="ECO:0000313" key="2">
    <source>
        <dbReference type="EMBL" id="MFC3105032.1"/>
    </source>
</evidence>
<dbReference type="RefSeq" id="WP_380690590.1">
    <property type="nucleotide sequence ID" value="NZ_JBHRSS010000006.1"/>
</dbReference>
<proteinExistence type="predicted"/>
<keyword evidence="3" id="KW-1185">Reference proteome</keyword>
<name>A0ABV7ETU6_9GAMM</name>
<comment type="caution">
    <text evidence="2">The sequence shown here is derived from an EMBL/GenBank/DDBJ whole genome shotgun (WGS) entry which is preliminary data.</text>
</comment>
<feature type="signal peptide" evidence="1">
    <location>
        <begin position="1"/>
        <end position="22"/>
    </location>
</feature>
<evidence type="ECO:0000313" key="3">
    <source>
        <dbReference type="Proteomes" id="UP001595462"/>
    </source>
</evidence>
<gene>
    <name evidence="2" type="ORF">ACFOSU_14215</name>
</gene>
<dbReference type="Proteomes" id="UP001595462">
    <property type="component" value="Unassembled WGS sequence"/>
</dbReference>
<sequence>MKRLRYALIWLVLLTSTPSALAADSQPVDPRRPLPDGYTLEIRYGRAPAQSAVGSGAVPDARFLNTAKRLDIAVAPRDHGRVATHDATLVYRIDASSQAPAIQLAIELTYSLADGERALQTQVVLTPGRWLALAWTTDTGTDSGDRRSDASAVFVRLDPK</sequence>